<gene>
    <name evidence="6" type="ORF">CS062_17740</name>
</gene>
<dbReference type="SUPFAM" id="SSF56176">
    <property type="entry name" value="FAD-binding/transporter-associated domain-like"/>
    <property type="match status" value="1"/>
</dbReference>
<keyword evidence="4" id="KW-0560">Oxidoreductase</keyword>
<name>A0A2G9C5Z8_9BURK</name>
<evidence type="ECO:0000256" key="2">
    <source>
        <dbReference type="ARBA" id="ARBA00022630"/>
    </source>
</evidence>
<dbReference type="InterPro" id="IPR036318">
    <property type="entry name" value="FAD-bd_PCMH-like_sf"/>
</dbReference>
<dbReference type="InterPro" id="IPR006094">
    <property type="entry name" value="Oxid_FAD_bind_N"/>
</dbReference>
<evidence type="ECO:0000313" key="6">
    <source>
        <dbReference type="EMBL" id="PIM51870.1"/>
    </source>
</evidence>
<evidence type="ECO:0000313" key="7">
    <source>
        <dbReference type="Proteomes" id="UP000231501"/>
    </source>
</evidence>
<dbReference type="Pfam" id="PF02913">
    <property type="entry name" value="FAD-oxidase_C"/>
    <property type="match status" value="1"/>
</dbReference>
<evidence type="ECO:0000259" key="5">
    <source>
        <dbReference type="PROSITE" id="PS51387"/>
    </source>
</evidence>
<dbReference type="InterPro" id="IPR016169">
    <property type="entry name" value="FAD-bd_PCMH_sub2"/>
</dbReference>
<comment type="caution">
    <text evidence="6">The sequence shown here is derived from an EMBL/GenBank/DDBJ whole genome shotgun (WGS) entry which is preliminary data.</text>
</comment>
<dbReference type="InterPro" id="IPR004113">
    <property type="entry name" value="FAD-bd_oxidored_4_C"/>
</dbReference>
<keyword evidence="7" id="KW-1185">Reference proteome</keyword>
<dbReference type="EMBL" id="PEOG01000051">
    <property type="protein sequence ID" value="PIM51870.1"/>
    <property type="molecule type" value="Genomic_DNA"/>
</dbReference>
<dbReference type="InterPro" id="IPR016166">
    <property type="entry name" value="FAD-bd_PCMH"/>
</dbReference>
<proteinExistence type="predicted"/>
<dbReference type="GO" id="GO:0071949">
    <property type="term" value="F:FAD binding"/>
    <property type="evidence" value="ECO:0007669"/>
    <property type="project" value="InterPro"/>
</dbReference>
<organism evidence="6 7">
    <name type="scientific">Roseateles chitinivorans</name>
    <dbReference type="NCBI Taxonomy" id="2917965"/>
    <lineage>
        <taxon>Bacteria</taxon>
        <taxon>Pseudomonadati</taxon>
        <taxon>Pseudomonadota</taxon>
        <taxon>Betaproteobacteria</taxon>
        <taxon>Burkholderiales</taxon>
        <taxon>Sphaerotilaceae</taxon>
        <taxon>Roseateles</taxon>
    </lineage>
</organism>
<feature type="domain" description="FAD-binding PCMH-type" evidence="5">
    <location>
        <begin position="34"/>
        <end position="215"/>
    </location>
</feature>
<reference evidence="6 7" key="1">
    <citation type="submission" date="2017-11" db="EMBL/GenBank/DDBJ databases">
        <title>Draft genome sequence of Mitsuaria sp. HWN-4.</title>
        <authorList>
            <person name="Gundlapally S.R."/>
        </authorList>
    </citation>
    <scope>NUCLEOTIDE SEQUENCE [LARGE SCALE GENOMIC DNA]</scope>
    <source>
        <strain evidence="6 7">HWN-4</strain>
    </source>
</reference>
<dbReference type="Proteomes" id="UP000231501">
    <property type="component" value="Unassembled WGS sequence"/>
</dbReference>
<dbReference type="InterPro" id="IPR016164">
    <property type="entry name" value="FAD-linked_Oxase-like_C"/>
</dbReference>
<dbReference type="InterPro" id="IPR051264">
    <property type="entry name" value="FAD-oxidored/transferase_4"/>
</dbReference>
<sequence length="468" mass="51049">MTGFLAEARAVCGDAYVQDGTAIEPRYLQPARYAAGQAAALVRPGRRDEAARVLALAAACGLRVVVQGAHTGLVRAGTPDDAQGEVLLSTERLREVFELDLLDRTLRVSSGYRLSEINERLEPHGLWFPVDLSADPSIGGMVAHNTGGTRMLRYGDVRANTLALEVVLAEPAGQVVRFGQGLQKDNSALALGQLFIGSSGSLGLVSEVTIKLSPLPRQRAVALVAPSSLDEVFPLYAEVMQRWGGLVSAFEGISRAALEAGLHGQDLARWFGGQLPDYAMLIELSSELPAEQLALGELLQHWLEQEFETGRVRDAVLDADEAIWGMRHRISEGLRAQGKVIGLDLSLPRRHFMRLRERGAAWLAERFPQLRLADFGHLGDGGMHFNMVWPLEAGAWHAEQELALREGLYALVAELGGSISAEHGVGPQLQAAYRAHWTRVEPGVLEWARRVQMLWDPHGRLGKVDWGG</sequence>
<evidence type="ECO:0000256" key="4">
    <source>
        <dbReference type="ARBA" id="ARBA00023002"/>
    </source>
</evidence>
<keyword evidence="3" id="KW-0274">FAD</keyword>
<dbReference type="Pfam" id="PF01565">
    <property type="entry name" value="FAD_binding_4"/>
    <property type="match status" value="1"/>
</dbReference>
<dbReference type="Gene3D" id="3.30.465.10">
    <property type="match status" value="1"/>
</dbReference>
<evidence type="ECO:0000256" key="1">
    <source>
        <dbReference type="ARBA" id="ARBA00001974"/>
    </source>
</evidence>
<accession>A0A2G9C5Z8</accession>
<dbReference type="GO" id="GO:0016491">
    <property type="term" value="F:oxidoreductase activity"/>
    <property type="evidence" value="ECO:0007669"/>
    <property type="project" value="UniProtKB-KW"/>
</dbReference>
<dbReference type="GO" id="GO:0022904">
    <property type="term" value="P:respiratory electron transport chain"/>
    <property type="evidence" value="ECO:0007669"/>
    <property type="project" value="TreeGrafter"/>
</dbReference>
<dbReference type="Gene3D" id="3.30.70.2190">
    <property type="match status" value="1"/>
</dbReference>
<comment type="cofactor">
    <cofactor evidence="1">
        <name>FAD</name>
        <dbReference type="ChEBI" id="CHEBI:57692"/>
    </cofactor>
</comment>
<dbReference type="Gene3D" id="3.30.70.2740">
    <property type="match status" value="1"/>
</dbReference>
<dbReference type="PANTHER" id="PTHR43716">
    <property type="entry name" value="D-2-HYDROXYGLUTARATE DEHYDROGENASE, MITOCHONDRIAL"/>
    <property type="match status" value="1"/>
</dbReference>
<dbReference type="Gene3D" id="3.30.43.10">
    <property type="entry name" value="Uridine Diphospho-n-acetylenolpyruvylglucosamine Reductase, domain 2"/>
    <property type="match status" value="1"/>
</dbReference>
<dbReference type="PANTHER" id="PTHR43716:SF1">
    <property type="entry name" value="D-2-HYDROXYGLUTARATE DEHYDROGENASE, MITOCHONDRIAL"/>
    <property type="match status" value="1"/>
</dbReference>
<dbReference type="SUPFAM" id="SSF55103">
    <property type="entry name" value="FAD-linked oxidases, C-terminal domain"/>
    <property type="match status" value="1"/>
</dbReference>
<dbReference type="InterPro" id="IPR016167">
    <property type="entry name" value="FAD-bd_PCMH_sub1"/>
</dbReference>
<dbReference type="AlphaFoldDB" id="A0A2G9C5Z8"/>
<dbReference type="PROSITE" id="PS51387">
    <property type="entry name" value="FAD_PCMH"/>
    <property type="match status" value="1"/>
</dbReference>
<protein>
    <submittedName>
        <fullName evidence="6">Oxidoreductase</fullName>
    </submittedName>
</protein>
<evidence type="ECO:0000256" key="3">
    <source>
        <dbReference type="ARBA" id="ARBA00022827"/>
    </source>
</evidence>
<keyword evidence="2" id="KW-0285">Flavoprotein</keyword>